<dbReference type="Pfam" id="PF03976">
    <property type="entry name" value="PPK2"/>
    <property type="match status" value="1"/>
</dbReference>
<name>A0A6J5FUP0_9BURK</name>
<evidence type="ECO:0000259" key="2">
    <source>
        <dbReference type="Pfam" id="PF03976"/>
    </source>
</evidence>
<dbReference type="InterPro" id="IPR022488">
    <property type="entry name" value="PPK2-related"/>
</dbReference>
<sequence length="136" mass="15073">MAKDSSTGKDRKAEKKNKSVDAAKPQRMSEKAYRKELDRLSVEWVKLQEWAAATGARICVLFEGRDGAGKDGTIKAIMQRVNSRVFRVVALPAPSEREKSQMYTVRPWKSDSMDVYFIPASSVAALTNCTPSSSGQ</sequence>
<feature type="domain" description="Polyphosphate kinase-2-related" evidence="2">
    <location>
        <begin position="28"/>
        <end position="109"/>
    </location>
</feature>
<dbReference type="EMBL" id="CADIKL010000008">
    <property type="protein sequence ID" value="CAB3785993.1"/>
    <property type="molecule type" value="Genomic_DNA"/>
</dbReference>
<protein>
    <recommendedName>
        <fullName evidence="2">Polyphosphate kinase-2-related domain-containing protein</fullName>
    </recommendedName>
</protein>
<evidence type="ECO:0000256" key="1">
    <source>
        <dbReference type="SAM" id="MobiDB-lite"/>
    </source>
</evidence>
<dbReference type="PANTHER" id="PTHR34383">
    <property type="entry name" value="POLYPHOSPHATE:AMP PHOSPHOTRANSFERASE-RELATED"/>
    <property type="match status" value="1"/>
</dbReference>
<dbReference type="AlphaFoldDB" id="A0A6J5FUP0"/>
<accession>A0A6J5FUP0</accession>
<evidence type="ECO:0000313" key="3">
    <source>
        <dbReference type="EMBL" id="CAB3785993.1"/>
    </source>
</evidence>
<gene>
    <name evidence="3" type="ORF">LMG28688_02173</name>
</gene>
<dbReference type="PANTHER" id="PTHR34383:SF1">
    <property type="entry name" value="ADP-POLYPHOSPHATE PHOSPHOTRANSFERASE"/>
    <property type="match status" value="1"/>
</dbReference>
<dbReference type="InterPro" id="IPR027417">
    <property type="entry name" value="P-loop_NTPase"/>
</dbReference>
<evidence type="ECO:0000313" key="4">
    <source>
        <dbReference type="Proteomes" id="UP000494119"/>
    </source>
</evidence>
<proteinExistence type="predicted"/>
<keyword evidence="4" id="KW-1185">Reference proteome</keyword>
<feature type="compositionally biased region" description="Basic and acidic residues" evidence="1">
    <location>
        <begin position="1"/>
        <end position="21"/>
    </location>
</feature>
<dbReference type="Proteomes" id="UP000494119">
    <property type="component" value="Unassembled WGS sequence"/>
</dbReference>
<feature type="region of interest" description="Disordered" evidence="1">
    <location>
        <begin position="1"/>
        <end position="28"/>
    </location>
</feature>
<dbReference type="Gene3D" id="3.40.50.300">
    <property type="entry name" value="P-loop containing nucleotide triphosphate hydrolases"/>
    <property type="match status" value="1"/>
</dbReference>
<organism evidence="3 4">
    <name type="scientific">Paraburkholderia caffeinitolerans</name>
    <dbReference type="NCBI Taxonomy" id="1723730"/>
    <lineage>
        <taxon>Bacteria</taxon>
        <taxon>Pseudomonadati</taxon>
        <taxon>Pseudomonadota</taxon>
        <taxon>Betaproteobacteria</taxon>
        <taxon>Burkholderiales</taxon>
        <taxon>Burkholderiaceae</taxon>
        <taxon>Paraburkholderia</taxon>
    </lineage>
</organism>
<reference evidence="3 4" key="1">
    <citation type="submission" date="2020-04" db="EMBL/GenBank/DDBJ databases">
        <authorList>
            <person name="De Canck E."/>
        </authorList>
    </citation>
    <scope>NUCLEOTIDE SEQUENCE [LARGE SCALE GENOMIC DNA]</scope>
    <source>
        <strain evidence="3 4">LMG 28688</strain>
    </source>
</reference>